<keyword evidence="2 3" id="KW-0663">Pyridoxal phosphate</keyword>
<comment type="cofactor">
    <cofactor evidence="1 3 4">
        <name>pyridoxal 5'-phosphate</name>
        <dbReference type="ChEBI" id="CHEBI:597326"/>
    </cofactor>
</comment>
<dbReference type="GO" id="GO:0004372">
    <property type="term" value="F:glycine hydroxymethyltransferase activity"/>
    <property type="evidence" value="ECO:0007669"/>
    <property type="project" value="UniProtKB-UniRule"/>
</dbReference>
<reference evidence="6" key="1">
    <citation type="submission" date="2020-04" db="EMBL/GenBank/DDBJ databases">
        <authorList>
            <person name="Zhang T."/>
        </authorList>
    </citation>
    <scope>NUCLEOTIDE SEQUENCE</scope>
    <source>
        <strain evidence="6">HKST-UBA11</strain>
    </source>
</reference>
<evidence type="ECO:0000256" key="3">
    <source>
        <dbReference type="HAMAP-Rule" id="MF_00051"/>
    </source>
</evidence>
<dbReference type="GO" id="GO:0035999">
    <property type="term" value="P:tetrahydrofolate interconversion"/>
    <property type="evidence" value="ECO:0007669"/>
    <property type="project" value="UniProtKB-UniRule"/>
</dbReference>
<feature type="modified residue" description="N6-(pyridoxal phosphate)lysine" evidence="3 4">
    <location>
        <position position="253"/>
    </location>
</feature>
<comment type="similarity">
    <text evidence="3">Belongs to the SHMT family.</text>
</comment>
<evidence type="ECO:0000313" key="6">
    <source>
        <dbReference type="EMBL" id="MCA9385569.1"/>
    </source>
</evidence>
<dbReference type="GO" id="GO:0019264">
    <property type="term" value="P:glycine biosynthetic process from serine"/>
    <property type="evidence" value="ECO:0007669"/>
    <property type="project" value="UniProtKB-UniRule"/>
</dbReference>
<dbReference type="InterPro" id="IPR001085">
    <property type="entry name" value="Ser_HO-MeTrfase"/>
</dbReference>
<proteinExistence type="inferred from homology"/>
<feature type="binding site" evidence="3">
    <location>
        <position position="122"/>
    </location>
    <ligand>
        <name>(6S)-5,6,7,8-tetrahydrofolate</name>
        <dbReference type="ChEBI" id="CHEBI:57453"/>
    </ligand>
</feature>
<dbReference type="InterPro" id="IPR049943">
    <property type="entry name" value="Ser_HO-MeTrfase-like"/>
</dbReference>
<dbReference type="GO" id="GO:0030170">
    <property type="term" value="F:pyridoxal phosphate binding"/>
    <property type="evidence" value="ECO:0007669"/>
    <property type="project" value="UniProtKB-UniRule"/>
</dbReference>
<dbReference type="Gene3D" id="3.90.1150.10">
    <property type="entry name" value="Aspartate Aminotransferase, domain 1"/>
    <property type="match status" value="1"/>
</dbReference>
<dbReference type="InterPro" id="IPR015421">
    <property type="entry name" value="PyrdxlP-dep_Trfase_major"/>
</dbReference>
<comment type="pathway">
    <text evidence="3">One-carbon metabolism; tetrahydrofolate interconversion.</text>
</comment>
<evidence type="ECO:0000256" key="1">
    <source>
        <dbReference type="ARBA" id="ARBA00001933"/>
    </source>
</evidence>
<dbReference type="InterPro" id="IPR015422">
    <property type="entry name" value="PyrdxlP-dep_Trfase_small"/>
</dbReference>
<evidence type="ECO:0000313" key="7">
    <source>
        <dbReference type="Proteomes" id="UP000754563"/>
    </source>
</evidence>
<dbReference type="NCBIfam" id="NF000586">
    <property type="entry name" value="PRK00011.1"/>
    <property type="match status" value="1"/>
</dbReference>
<protein>
    <recommendedName>
        <fullName evidence="3">Serine hydroxymethyltransferase</fullName>
        <shortName evidence="3">SHMT</shortName>
        <shortName evidence="3">Serine methylase</shortName>
        <ecNumber evidence="3">2.1.2.1</ecNumber>
    </recommendedName>
</protein>
<keyword evidence="3" id="KW-0963">Cytoplasm</keyword>
<dbReference type="EMBL" id="JAGQLH010000028">
    <property type="protein sequence ID" value="MCA9385569.1"/>
    <property type="molecule type" value="Genomic_DNA"/>
</dbReference>
<keyword evidence="3" id="KW-0554">One-carbon metabolism</keyword>
<gene>
    <name evidence="3" type="primary">glyA</name>
    <name evidence="6" type="ORF">KC717_02890</name>
</gene>
<feature type="binding site" evidence="3">
    <location>
        <begin position="126"/>
        <end position="128"/>
    </location>
    <ligand>
        <name>(6S)-5,6,7,8-tetrahydrofolate</name>
        <dbReference type="ChEBI" id="CHEBI:57453"/>
    </ligand>
</feature>
<dbReference type="GO" id="GO:0005737">
    <property type="term" value="C:cytoplasm"/>
    <property type="evidence" value="ECO:0007669"/>
    <property type="project" value="UniProtKB-SubCell"/>
</dbReference>
<comment type="caution">
    <text evidence="6">The sequence shown here is derived from an EMBL/GenBank/DDBJ whole genome shotgun (WGS) entry which is preliminary data.</text>
</comment>
<keyword evidence="3" id="KW-0808">Transferase</keyword>
<name>A0A955RK68_9BACT</name>
<reference evidence="6" key="2">
    <citation type="journal article" date="2021" name="Microbiome">
        <title>Successional dynamics and alternative stable states in a saline activated sludge microbial community over 9 years.</title>
        <authorList>
            <person name="Wang Y."/>
            <person name="Ye J."/>
            <person name="Ju F."/>
            <person name="Liu L."/>
            <person name="Boyd J.A."/>
            <person name="Deng Y."/>
            <person name="Parks D.H."/>
            <person name="Jiang X."/>
            <person name="Yin X."/>
            <person name="Woodcroft B.J."/>
            <person name="Tyson G.W."/>
            <person name="Hugenholtz P."/>
            <person name="Polz M.F."/>
            <person name="Zhang T."/>
        </authorList>
    </citation>
    <scope>NUCLEOTIDE SEQUENCE</scope>
    <source>
        <strain evidence="6">HKST-UBA11</strain>
    </source>
</reference>
<dbReference type="SUPFAM" id="SSF53383">
    <property type="entry name" value="PLP-dependent transferases"/>
    <property type="match status" value="1"/>
</dbReference>
<comment type="subunit">
    <text evidence="3">Homodimer.</text>
</comment>
<comment type="subcellular location">
    <subcellularLocation>
        <location evidence="3">Cytoplasm</location>
    </subcellularLocation>
</comment>
<dbReference type="PANTHER" id="PTHR11680:SF35">
    <property type="entry name" value="SERINE HYDROXYMETHYLTRANSFERASE 1"/>
    <property type="match status" value="1"/>
</dbReference>
<dbReference type="Proteomes" id="UP000754563">
    <property type="component" value="Unassembled WGS sequence"/>
</dbReference>
<evidence type="ECO:0000259" key="5">
    <source>
        <dbReference type="Pfam" id="PF00464"/>
    </source>
</evidence>
<feature type="domain" description="Serine hydroxymethyltransferase-like" evidence="5">
    <location>
        <begin position="6"/>
        <end position="407"/>
    </location>
</feature>
<dbReference type="InterPro" id="IPR015424">
    <property type="entry name" value="PyrdxlP-dep_Trfase"/>
</dbReference>
<dbReference type="Pfam" id="PF00464">
    <property type="entry name" value="SHMT"/>
    <property type="match status" value="1"/>
</dbReference>
<comment type="function">
    <text evidence="3">Catalyzes the reversible interconversion of serine and glycine with tetrahydrofolate (THF) serving as the one-carbon carrier. This reaction serves as the major source of one-carbon groups required for the biosynthesis of purines, thymidylate, methionine, and other important biomolecules. Also exhibits THF-independent aldolase activity toward beta-hydroxyamino acids, producing glycine and aldehydes, via a retro-aldol mechanism.</text>
</comment>
<dbReference type="InterPro" id="IPR039429">
    <property type="entry name" value="SHMT-like_dom"/>
</dbReference>
<sequence>MNKPNLQKQDSELFDILKSEEKKQQEKLSMIPSENFASKAVREAVGSVFMNKYSEGYPDARYYEGNYHIDELEKLAISRAKELFKVPSDWGVNVQALSGSPANLAVYLGLLEPGDKIMGMYLPDGGHLSHGWSYSPKSERNEENDGFLYAGGSRKVNVTSKFFKAIQYKTNPDNQLFDYEEIEKIALQEKPKLIITGGTAYPREIDYRKMKAIADKVGAYYLADIAHEAGLIAAGVNESPVGIADVVTFTTHKTLRCNRGAIILAQNDLMKKINRAVFPGLQGGPHNHSIAGISVGLKEALEPEFKRYAEQIVLNAQTLAQELSLYDFEIVTGGTDKHLVLINLTNKGVFGKKFARALDHAGIITNMNTMPQESRSPADPSALRIGTPWITTRGMKEKEMKQIAEWMNQVMEEITGWSEDDFEVFEEKAMKSERISAIAQSVMELCDNFPLDI</sequence>
<accession>A0A955RK68</accession>
<comment type="caution">
    <text evidence="3">Lacks conserved residue(s) required for the propagation of feature annotation.</text>
</comment>
<comment type="pathway">
    <text evidence="3">Amino-acid biosynthesis; glycine biosynthesis; glycine from L-serine: step 1/1.</text>
</comment>
<comment type="catalytic activity">
    <reaction evidence="3">
        <text>(6R)-5,10-methylene-5,6,7,8-tetrahydrofolate + glycine + H2O = (6S)-5,6,7,8-tetrahydrofolate + L-serine</text>
        <dbReference type="Rhea" id="RHEA:15481"/>
        <dbReference type="ChEBI" id="CHEBI:15377"/>
        <dbReference type="ChEBI" id="CHEBI:15636"/>
        <dbReference type="ChEBI" id="CHEBI:33384"/>
        <dbReference type="ChEBI" id="CHEBI:57305"/>
        <dbReference type="ChEBI" id="CHEBI:57453"/>
        <dbReference type="EC" id="2.1.2.1"/>
    </reaction>
</comment>
<dbReference type="EC" id="2.1.2.1" evidence="3"/>
<dbReference type="CDD" id="cd00378">
    <property type="entry name" value="SHMT"/>
    <property type="match status" value="1"/>
</dbReference>
<feature type="site" description="Plays an important role in substrate specificity" evidence="3">
    <location>
        <position position="252"/>
    </location>
</feature>
<organism evidence="6 7">
    <name type="scientific">Candidatus Dojkabacteria bacterium</name>
    <dbReference type="NCBI Taxonomy" id="2099670"/>
    <lineage>
        <taxon>Bacteria</taxon>
        <taxon>Candidatus Dojkabacteria</taxon>
    </lineage>
</organism>
<evidence type="ECO:0000256" key="2">
    <source>
        <dbReference type="ARBA" id="ARBA00022898"/>
    </source>
</evidence>
<keyword evidence="3" id="KW-0028">Amino-acid biosynthesis</keyword>
<dbReference type="PIRSF" id="PIRSF000412">
    <property type="entry name" value="SHMT"/>
    <property type="match status" value="1"/>
</dbReference>
<dbReference type="Gene3D" id="3.40.640.10">
    <property type="entry name" value="Type I PLP-dependent aspartate aminotransferase-like (Major domain)"/>
    <property type="match status" value="1"/>
</dbReference>
<dbReference type="AlphaFoldDB" id="A0A955RK68"/>
<dbReference type="PANTHER" id="PTHR11680">
    <property type="entry name" value="SERINE HYDROXYMETHYLTRANSFERASE"/>
    <property type="match status" value="1"/>
</dbReference>
<evidence type="ECO:0000256" key="4">
    <source>
        <dbReference type="PIRSR" id="PIRSR000412-50"/>
    </source>
</evidence>
<dbReference type="HAMAP" id="MF_00051">
    <property type="entry name" value="SHMT"/>
    <property type="match status" value="1"/>
</dbReference>